<dbReference type="PANTHER" id="PTHR47766:SF1">
    <property type="entry name" value="PROTEIN EFR3"/>
    <property type="match status" value="1"/>
</dbReference>
<accession>A0A1X6MUY5</accession>
<evidence type="ECO:0000256" key="2">
    <source>
        <dbReference type="SAM" id="MobiDB-lite"/>
    </source>
</evidence>
<evidence type="ECO:0000256" key="1">
    <source>
        <dbReference type="ARBA" id="ARBA00010216"/>
    </source>
</evidence>
<name>A0A1X6MUY5_9APHY</name>
<keyword evidence="4" id="KW-1185">Reference proteome</keyword>
<dbReference type="OrthoDB" id="274691at2759"/>
<feature type="compositionally biased region" description="Polar residues" evidence="2">
    <location>
        <begin position="613"/>
        <end position="622"/>
    </location>
</feature>
<protein>
    <recommendedName>
        <fullName evidence="5">Protein EFR3</fullName>
    </recommendedName>
</protein>
<proteinExistence type="inferred from homology"/>
<dbReference type="PANTHER" id="PTHR47766">
    <property type="entry name" value="PROTEIN EFR3"/>
    <property type="match status" value="1"/>
</dbReference>
<dbReference type="Proteomes" id="UP000194127">
    <property type="component" value="Unassembled WGS sequence"/>
</dbReference>
<dbReference type="GeneID" id="36325976"/>
<evidence type="ECO:0000313" key="4">
    <source>
        <dbReference type="Proteomes" id="UP000194127"/>
    </source>
</evidence>
<reference evidence="3 4" key="1">
    <citation type="submission" date="2017-04" db="EMBL/GenBank/DDBJ databases">
        <title>Genome Sequence of the Model Brown-Rot Fungus Postia placenta SB12.</title>
        <authorList>
            <consortium name="DOE Joint Genome Institute"/>
            <person name="Gaskell J."/>
            <person name="Kersten P."/>
            <person name="Larrondo L.F."/>
            <person name="Canessa P."/>
            <person name="Martinez D."/>
            <person name="Hibbett D."/>
            <person name="Schmoll M."/>
            <person name="Kubicek C.P."/>
            <person name="Martinez A.T."/>
            <person name="Yadav J."/>
            <person name="Master E."/>
            <person name="Magnuson J.K."/>
            <person name="James T."/>
            <person name="Yaver D."/>
            <person name="Berka R."/>
            <person name="Labutti K."/>
            <person name="Lipzen A."/>
            <person name="Aerts A."/>
            <person name="Barry K."/>
            <person name="Henrissat B."/>
            <person name="Blanchette R."/>
            <person name="Grigoriev I."/>
            <person name="Cullen D."/>
        </authorList>
    </citation>
    <scope>NUCLEOTIDE SEQUENCE [LARGE SCALE GENOMIC DNA]</scope>
    <source>
        <strain evidence="3 4">MAD-698-R-SB12</strain>
    </source>
</reference>
<feature type="region of interest" description="Disordered" evidence="2">
    <location>
        <begin position="910"/>
        <end position="934"/>
    </location>
</feature>
<feature type="region of interest" description="Disordered" evidence="2">
    <location>
        <begin position="469"/>
        <end position="504"/>
    </location>
</feature>
<dbReference type="GO" id="GO:0072659">
    <property type="term" value="P:protein localization to plasma membrane"/>
    <property type="evidence" value="ECO:0007669"/>
    <property type="project" value="InterPro"/>
</dbReference>
<organism evidence="3 4">
    <name type="scientific">Postia placenta MAD-698-R-SB12</name>
    <dbReference type="NCBI Taxonomy" id="670580"/>
    <lineage>
        <taxon>Eukaryota</taxon>
        <taxon>Fungi</taxon>
        <taxon>Dikarya</taxon>
        <taxon>Basidiomycota</taxon>
        <taxon>Agaricomycotina</taxon>
        <taxon>Agaricomycetes</taxon>
        <taxon>Polyporales</taxon>
        <taxon>Adustoporiaceae</taxon>
        <taxon>Rhodonia</taxon>
    </lineage>
</organism>
<feature type="region of interest" description="Disordered" evidence="2">
    <location>
        <begin position="612"/>
        <end position="635"/>
    </location>
</feature>
<dbReference type="InterPro" id="IPR049150">
    <property type="entry name" value="EFR3_HEAT-like_rpt"/>
</dbReference>
<dbReference type="STRING" id="670580.A0A1X6MUY5"/>
<feature type="compositionally biased region" description="Basic and acidic residues" evidence="2">
    <location>
        <begin position="469"/>
        <end position="479"/>
    </location>
</feature>
<evidence type="ECO:0008006" key="5">
    <source>
        <dbReference type="Google" id="ProtNLM"/>
    </source>
</evidence>
<dbReference type="Pfam" id="PF21072">
    <property type="entry name" value="EFR3"/>
    <property type="match status" value="1"/>
</dbReference>
<dbReference type="InterPro" id="IPR016024">
    <property type="entry name" value="ARM-type_fold"/>
</dbReference>
<dbReference type="InterPro" id="IPR039786">
    <property type="entry name" value="EFR3"/>
</dbReference>
<feature type="compositionally biased region" description="Polar residues" evidence="2">
    <location>
        <begin position="483"/>
        <end position="496"/>
    </location>
</feature>
<dbReference type="SUPFAM" id="SSF48371">
    <property type="entry name" value="ARM repeat"/>
    <property type="match status" value="1"/>
</dbReference>
<dbReference type="EMBL" id="KZ110600">
    <property type="protein sequence ID" value="OSX60185.1"/>
    <property type="molecule type" value="Genomic_DNA"/>
</dbReference>
<dbReference type="AlphaFoldDB" id="A0A1X6MUY5"/>
<evidence type="ECO:0000313" key="3">
    <source>
        <dbReference type="EMBL" id="OSX60185.1"/>
    </source>
</evidence>
<gene>
    <name evidence="3" type="ORF">POSPLADRAFT_1058360</name>
</gene>
<dbReference type="RefSeq" id="XP_024336979.1">
    <property type="nucleotide sequence ID" value="XM_024481026.1"/>
</dbReference>
<comment type="similarity">
    <text evidence="1">Belongs to the EFR3 family.</text>
</comment>
<feature type="region of interest" description="Disordered" evidence="2">
    <location>
        <begin position="946"/>
        <end position="976"/>
    </location>
</feature>
<sequence length="976" mass="105751">MHLPFTPNHIHLISTCYPPSSALLTSGPEYLPNSQELSRLTYYASNRPGKINKLASELEKRVRADCRRAQAGNTRSRASLLITLYIFKSLAAECRRDISLLTSSLLSAITTTLAGLSSDLEVAARAATVFTTWTTYTDGHLIGVDQGVTQDYVSCLRQFSAMGGKKVNDTEITNRTRLVGLAALTAAVHSEALYHSSTHFNLQVTTIMPALLTSLFEERRASAIKEEPNLAFMDDFRTRPALERRAASIHLHVDGDRGPSSGDVVNASLHALSSILGHSTGNQVTIIMSAVFDFLNDSGGWEKVNHCRWLAAKASEWTQYQYRYAVPTRIVECLVEGQDVPQSTARHSTLAAMVTTVFTSPTPLVNLSTSDMISGLISLIFRRITVDPEDLLLPVLVECIASLGTHVYYADQIQDLAGELISRLLLVESNGIPGPSKPNAEKARSQAIRSLLAGLLGLMHAADMHQVVKDDGLPDDKEPPPTGTSAELPSGSSPAPQNVHIRPSRRTKIAPEVWQDTLVLLCDQDYAVRADYAVALVSYLQTEIPKLGEHVDVDGVKRMRSLAEGPSEQAKTMAAMVYGDSTTRFLNALHAYVYLLATSAAFDLHTGPATADGNGSSVQEGNANHDSHGRRSITVPPRSRKTSFILRAMQNAPKKLSQSDAPSATLSDCGNILTVLTVVHENLPIRGLLTGAPMLVALEKAARADEASIAVLPLAVTIQHIVAQTWTTIGRVWKCPEVVSVAEQATLSMPLQTALPVLPEAQPGTLHTPQIPVTLPSEMSDALPALDTNAMQQSLAFSQNVKDTTGLEQEALLRRLTVYWTPELAFRDSVEANTNYDSLRRDGLSPLIKVAPALMHIDNISLQSLARSTRGVGVTDLRDALEGRSSISNPNLSNRAPSISTLDHTSFVTHPDSHNKLTPTKSRPQRSKLAGPGEVRDVLNKLGIGKQNGASQLKSSFPILQKPDQRAPVLTPPYKA</sequence>